<dbReference type="RefSeq" id="WP_163696864.1">
    <property type="nucleotide sequence ID" value="NZ_QXHD01000004.1"/>
</dbReference>
<dbReference type="PANTHER" id="PTHR46825:SF9">
    <property type="entry name" value="BETA-LACTAMASE-RELATED DOMAIN-CONTAINING PROTEIN"/>
    <property type="match status" value="1"/>
</dbReference>
<dbReference type="InterPro" id="IPR050491">
    <property type="entry name" value="AmpC-like"/>
</dbReference>
<dbReference type="GO" id="GO:0016787">
    <property type="term" value="F:hydrolase activity"/>
    <property type="evidence" value="ECO:0007669"/>
    <property type="project" value="UniProtKB-KW"/>
</dbReference>
<proteinExistence type="predicted"/>
<reference evidence="2 3" key="1">
    <citation type="journal article" date="2020" name="Microb. Ecol.">
        <title>Ecogenomics of the Marine Benthic Filamentous Cyanobacterium Adonisia.</title>
        <authorList>
            <person name="Walter J.M."/>
            <person name="Coutinho F.H."/>
            <person name="Leomil L."/>
            <person name="Hargreaves P.I."/>
            <person name="Campeao M.E."/>
            <person name="Vieira V.V."/>
            <person name="Silva B.S."/>
            <person name="Fistarol G.O."/>
            <person name="Salomon P.S."/>
            <person name="Sawabe T."/>
            <person name="Mino S."/>
            <person name="Hosokawa M."/>
            <person name="Miyashita H."/>
            <person name="Maruyama F."/>
            <person name="van Verk M.C."/>
            <person name="Dutilh B.E."/>
            <person name="Thompson C.C."/>
            <person name="Thompson F.L."/>
        </authorList>
    </citation>
    <scope>NUCLEOTIDE SEQUENCE [LARGE SCALE GENOMIC DNA]</scope>
    <source>
        <strain evidence="2 3">CCMR0081</strain>
    </source>
</reference>
<sequence length="710" mass="76838">MELPASGYAWTSLEPKVDEFIKELMQAEKLPGMTVAVTKNGRLIVAKGYGWANAETKQTMEPFMSSRIGSVTKAVVTGPAGWQLMRAKGINPQQQKLYGPSGLFKNRFAEDIALSPTPNKNWYYQITLQHLLDHAAGFYGSGSLNGAAAMFNIKDKALVTYEHIHKHFLRTQQLIFQPGTNSEYANHSLGIWTLVIEALSGKSYRDYAVNTYLRSLGLHEAVLPESTKLGNRQARSHVYNDQGTPVPIKPKNSGTGLAAGGFRASAQDLTYITADLENTYTGPELEKMAWNSNDRGKLAHGGLIHDSGTAYVAMFPDGYTSLNGVDLSRIHVAVATNINMKEITPLRKLVDQIVLAVPAANVPAHYDITQFLRQDTDMGGDFKEASLDGSIAVFSNSEGKLQLIPYRVNDLGTLTRGEVVTAGAASQVNLVHPDYSSADAVTAFRDANDNLKLIAWEISSSGQVTRRDDAVAGPVKRIALTPFPDGKGVITLTRGMKNDLKLVAWEVTPSLNIIRRGDIDAGPVQDIAVATTRADFAGVVSATTGSDRKLKLIAWSFNSAAKTFSRRGDAEAGSIKGELNIVRAQLAGNDIVVTAFSNEDANLKLITWQVQANGQIQRKASTTAGFASIVDLTAAPGGKVIASVKDSEGILRMIAYQVQSNGQIARVGTDIAGQVSRIASSAIRRDGKEFLLTAVRDTEKKLRMISWQLD</sequence>
<protein>
    <submittedName>
        <fullName evidence="2">Class A beta-lactamase-related serine hydrolase</fullName>
    </submittedName>
</protein>
<dbReference type="AlphaFoldDB" id="A0A6M0RG34"/>
<dbReference type="InterPro" id="IPR012338">
    <property type="entry name" value="Beta-lactam/transpept-like"/>
</dbReference>
<evidence type="ECO:0000313" key="3">
    <source>
        <dbReference type="Proteomes" id="UP000481033"/>
    </source>
</evidence>
<keyword evidence="2" id="KW-0378">Hydrolase</keyword>
<accession>A0A6M0RG34</accession>
<feature type="domain" description="Beta-lactamase-related" evidence="1">
    <location>
        <begin position="17"/>
        <end position="296"/>
    </location>
</feature>
<dbReference type="InterPro" id="IPR001466">
    <property type="entry name" value="Beta-lactam-related"/>
</dbReference>
<dbReference type="EMBL" id="QXHD01000004">
    <property type="protein sequence ID" value="NEZ55099.1"/>
    <property type="molecule type" value="Genomic_DNA"/>
</dbReference>
<dbReference type="SUPFAM" id="SSF56601">
    <property type="entry name" value="beta-lactamase/transpeptidase-like"/>
    <property type="match status" value="1"/>
</dbReference>
<evidence type="ECO:0000313" key="2">
    <source>
        <dbReference type="EMBL" id="NEZ55099.1"/>
    </source>
</evidence>
<comment type="caution">
    <text evidence="2">The sequence shown here is derived from an EMBL/GenBank/DDBJ whole genome shotgun (WGS) entry which is preliminary data.</text>
</comment>
<dbReference type="SUPFAM" id="SSF82171">
    <property type="entry name" value="DPP6 N-terminal domain-like"/>
    <property type="match status" value="1"/>
</dbReference>
<dbReference type="Gene3D" id="3.40.710.10">
    <property type="entry name" value="DD-peptidase/beta-lactamase superfamily"/>
    <property type="match status" value="1"/>
</dbReference>
<evidence type="ECO:0000259" key="1">
    <source>
        <dbReference type="Pfam" id="PF00144"/>
    </source>
</evidence>
<keyword evidence="3" id="KW-1185">Reference proteome</keyword>
<organism evidence="2 3">
    <name type="scientific">Adonisia turfae CCMR0081</name>
    <dbReference type="NCBI Taxonomy" id="2292702"/>
    <lineage>
        <taxon>Bacteria</taxon>
        <taxon>Bacillati</taxon>
        <taxon>Cyanobacteriota</taxon>
        <taxon>Adonisia</taxon>
        <taxon>Adonisia turfae</taxon>
    </lineage>
</organism>
<dbReference type="Proteomes" id="UP000481033">
    <property type="component" value="Unassembled WGS sequence"/>
</dbReference>
<gene>
    <name evidence="2" type="ORF">DXZ20_05280</name>
</gene>
<dbReference type="Pfam" id="PF00144">
    <property type="entry name" value="Beta-lactamase"/>
    <property type="match status" value="1"/>
</dbReference>
<dbReference type="PANTHER" id="PTHR46825">
    <property type="entry name" value="D-ALANYL-D-ALANINE-CARBOXYPEPTIDASE/ENDOPEPTIDASE AMPH"/>
    <property type="match status" value="1"/>
</dbReference>
<name>A0A6M0RG34_9CYAN</name>